<dbReference type="EMBL" id="ABOX02000006">
    <property type="protein sequence ID" value="EEF62173.1"/>
    <property type="molecule type" value="Genomic_DNA"/>
</dbReference>
<feature type="domain" description="HTH luxR-type" evidence="1">
    <location>
        <begin position="16"/>
        <end position="50"/>
    </location>
</feature>
<dbReference type="InterPro" id="IPR016032">
    <property type="entry name" value="Sig_transdc_resp-reg_C-effctor"/>
</dbReference>
<name>B9XDM7_PEDPL</name>
<dbReference type="RefSeq" id="WP_007413925.1">
    <property type="nucleotide sequence ID" value="NZ_ABOX02000006.1"/>
</dbReference>
<organism evidence="2 3">
    <name type="scientific">Pedosphaera parvula (strain Ellin514)</name>
    <dbReference type="NCBI Taxonomy" id="320771"/>
    <lineage>
        <taxon>Bacteria</taxon>
        <taxon>Pseudomonadati</taxon>
        <taxon>Verrucomicrobiota</taxon>
        <taxon>Pedosphaerae</taxon>
        <taxon>Pedosphaerales</taxon>
        <taxon>Pedosphaeraceae</taxon>
        <taxon>Pedosphaera</taxon>
    </lineage>
</organism>
<dbReference type="GO" id="GO:0003677">
    <property type="term" value="F:DNA binding"/>
    <property type="evidence" value="ECO:0007669"/>
    <property type="project" value="InterPro"/>
</dbReference>
<evidence type="ECO:0000313" key="3">
    <source>
        <dbReference type="Proteomes" id="UP000003688"/>
    </source>
</evidence>
<dbReference type="GO" id="GO:0006355">
    <property type="term" value="P:regulation of DNA-templated transcription"/>
    <property type="evidence" value="ECO:0007669"/>
    <property type="project" value="InterPro"/>
</dbReference>
<proteinExistence type="predicted"/>
<accession>B9XDM7</accession>
<keyword evidence="3" id="KW-1185">Reference proteome</keyword>
<protein>
    <submittedName>
        <fullName evidence="2">Response regulator receiver protein</fullName>
    </submittedName>
</protein>
<dbReference type="SUPFAM" id="SSF46894">
    <property type="entry name" value="C-terminal effector domain of the bipartite response regulators"/>
    <property type="match status" value="1"/>
</dbReference>
<dbReference type="InterPro" id="IPR000792">
    <property type="entry name" value="Tscrpt_reg_LuxR_C"/>
</dbReference>
<dbReference type="InterPro" id="IPR036388">
    <property type="entry name" value="WH-like_DNA-bd_sf"/>
</dbReference>
<dbReference type="Pfam" id="PF00196">
    <property type="entry name" value="GerE"/>
    <property type="match status" value="1"/>
</dbReference>
<gene>
    <name evidence="2" type="ORF">Cflav_PD6448</name>
</gene>
<dbReference type="AlphaFoldDB" id="B9XDM7"/>
<dbReference type="Gene3D" id="1.10.10.10">
    <property type="entry name" value="Winged helix-like DNA-binding domain superfamily/Winged helix DNA-binding domain"/>
    <property type="match status" value="1"/>
</dbReference>
<reference evidence="2 3" key="1">
    <citation type="journal article" date="2011" name="J. Bacteriol.">
        <title>Genome sequence of 'Pedosphaera parvula' Ellin514, an aerobic Verrucomicrobial isolate from pasture soil.</title>
        <authorList>
            <person name="Kant R."/>
            <person name="van Passel M.W."/>
            <person name="Sangwan P."/>
            <person name="Palva A."/>
            <person name="Lucas S."/>
            <person name="Copeland A."/>
            <person name="Lapidus A."/>
            <person name="Glavina Del Rio T."/>
            <person name="Dalin E."/>
            <person name="Tice H."/>
            <person name="Bruce D."/>
            <person name="Goodwin L."/>
            <person name="Pitluck S."/>
            <person name="Chertkov O."/>
            <person name="Larimer F.W."/>
            <person name="Land M.L."/>
            <person name="Hauser L."/>
            <person name="Brettin T.S."/>
            <person name="Detter J.C."/>
            <person name="Han S."/>
            <person name="de Vos W.M."/>
            <person name="Janssen P.H."/>
            <person name="Smidt H."/>
        </authorList>
    </citation>
    <scope>NUCLEOTIDE SEQUENCE [LARGE SCALE GENOMIC DNA]</scope>
    <source>
        <strain evidence="2 3">Ellin514</strain>
    </source>
</reference>
<comment type="caution">
    <text evidence="2">The sequence shown here is derived from an EMBL/GenBank/DDBJ whole genome shotgun (WGS) entry which is preliminary data.</text>
</comment>
<evidence type="ECO:0000259" key="1">
    <source>
        <dbReference type="Pfam" id="PF00196"/>
    </source>
</evidence>
<dbReference type="Proteomes" id="UP000003688">
    <property type="component" value="Unassembled WGS sequence"/>
</dbReference>
<sequence length="99" mass="11640">MEAANSNLAGLVWCYKEIADRMGISIQTAREYVCATCRKLHVSSRTEAVVKHLQNNKAGGQRYRLQTKWRKVDQRLQPMVIDQWAQWSNWLDSGWFFQH</sequence>
<evidence type="ECO:0000313" key="2">
    <source>
        <dbReference type="EMBL" id="EEF62173.1"/>
    </source>
</evidence>